<reference evidence="1" key="1">
    <citation type="submission" date="2018-05" db="EMBL/GenBank/DDBJ databases">
        <authorList>
            <person name="Lanie J.A."/>
            <person name="Ng W.-L."/>
            <person name="Kazmierczak K.M."/>
            <person name="Andrzejewski T.M."/>
            <person name="Davidsen T.M."/>
            <person name="Wayne K.J."/>
            <person name="Tettelin H."/>
            <person name="Glass J.I."/>
            <person name="Rusch D."/>
            <person name="Podicherti R."/>
            <person name="Tsui H.-C.T."/>
            <person name="Winkler M.E."/>
        </authorList>
    </citation>
    <scope>NUCLEOTIDE SEQUENCE</scope>
</reference>
<evidence type="ECO:0000313" key="1">
    <source>
        <dbReference type="EMBL" id="SVD29485.1"/>
    </source>
</evidence>
<dbReference type="EMBL" id="UINC01141632">
    <property type="protein sequence ID" value="SVD29485.1"/>
    <property type="molecule type" value="Genomic_DNA"/>
</dbReference>
<name>A0A382U6H2_9ZZZZ</name>
<feature type="non-terminal residue" evidence="1">
    <location>
        <position position="1"/>
    </location>
</feature>
<dbReference type="AlphaFoldDB" id="A0A382U6H2"/>
<sequence>YNDKHLSYSFEKAKEMVEDGRRLGFPILAGSSLPVTWRLPDLELPIDCELEDALMVGVGGSDAMDYHALEAMQCMIERREGGESGVKAVQLIEGDAVWEAGRNGQWSMELLEAALSRSDTPCGLTDEDGRTQNLIGTGELYKLVKDPAAYLVEHNDGFRSTLLMINGAIRDYCFAGKITGETNPVSNQFFLTPTPNVTYSACLVAKIEEMFVTGKAPFPAERTLIVCGTLESCLQSRYQNHQRLETPHLQVKYRAPTESHHARA</sequence>
<proteinExistence type="predicted"/>
<protein>
    <submittedName>
        <fullName evidence="1">Uncharacterized protein</fullName>
    </submittedName>
</protein>
<accession>A0A382U6H2</accession>
<organism evidence="1">
    <name type="scientific">marine metagenome</name>
    <dbReference type="NCBI Taxonomy" id="408172"/>
    <lineage>
        <taxon>unclassified sequences</taxon>
        <taxon>metagenomes</taxon>
        <taxon>ecological metagenomes</taxon>
    </lineage>
</organism>
<gene>
    <name evidence="1" type="ORF">METZ01_LOCUS382339</name>
</gene>